<accession>A0A5N6D6X2</accession>
<dbReference type="InterPro" id="IPR001452">
    <property type="entry name" value="SH3_domain"/>
</dbReference>
<gene>
    <name evidence="7" type="ORF">BDV34DRAFT_229980</name>
</gene>
<evidence type="ECO:0000313" key="8">
    <source>
        <dbReference type="Proteomes" id="UP000326532"/>
    </source>
</evidence>
<dbReference type="PANTHER" id="PTHR47174">
    <property type="entry name" value="BRIDGING INTEGRATOR 3"/>
    <property type="match status" value="1"/>
</dbReference>
<dbReference type="SMART" id="SM00326">
    <property type="entry name" value="SH3"/>
    <property type="match status" value="1"/>
</dbReference>
<dbReference type="CDD" id="cd00174">
    <property type="entry name" value="SH3"/>
    <property type="match status" value="1"/>
</dbReference>
<sequence>MAKIHTLADSRSDMESVSKPNERASDSMNPRIPVQKPKREQSAPQSTHGHVYSGTFSGDGMRMGDHNAGRDLIVTTEPSSKGRERNTVGHYRRAPSPPSQPTQIARALYDFYSDNEGELAFHRGDVIELVDGTAVDANGWLTGRIKDGDGEVGLVPSRYLKVARSR</sequence>
<feature type="domain" description="SH3" evidence="6">
    <location>
        <begin position="100"/>
        <end position="165"/>
    </location>
</feature>
<dbReference type="InterPro" id="IPR046982">
    <property type="entry name" value="BIN3/RVS161-like"/>
</dbReference>
<evidence type="ECO:0000256" key="5">
    <source>
        <dbReference type="SAM" id="MobiDB-lite"/>
    </source>
</evidence>
<evidence type="ECO:0000256" key="4">
    <source>
        <dbReference type="PROSITE-ProRule" id="PRU00192"/>
    </source>
</evidence>
<dbReference type="Gene3D" id="2.30.30.40">
    <property type="entry name" value="SH3 Domains"/>
    <property type="match status" value="1"/>
</dbReference>
<dbReference type="GO" id="GO:0015629">
    <property type="term" value="C:actin cytoskeleton"/>
    <property type="evidence" value="ECO:0007669"/>
    <property type="project" value="TreeGrafter"/>
</dbReference>
<keyword evidence="8" id="KW-1185">Reference proteome</keyword>
<dbReference type="AlphaFoldDB" id="A0A5N6D6X2"/>
<dbReference type="PRINTS" id="PR00452">
    <property type="entry name" value="SH3DOMAIN"/>
</dbReference>
<dbReference type="InterPro" id="IPR036028">
    <property type="entry name" value="SH3-like_dom_sf"/>
</dbReference>
<evidence type="ECO:0000256" key="2">
    <source>
        <dbReference type="ARBA" id="ARBA00022443"/>
    </source>
</evidence>
<dbReference type="GO" id="GO:0005737">
    <property type="term" value="C:cytoplasm"/>
    <property type="evidence" value="ECO:0007669"/>
    <property type="project" value="UniProtKB-SubCell"/>
</dbReference>
<organism evidence="7 8">
    <name type="scientific">Aspergillus parasiticus</name>
    <dbReference type="NCBI Taxonomy" id="5067"/>
    <lineage>
        <taxon>Eukaryota</taxon>
        <taxon>Fungi</taxon>
        <taxon>Dikarya</taxon>
        <taxon>Ascomycota</taxon>
        <taxon>Pezizomycotina</taxon>
        <taxon>Eurotiomycetes</taxon>
        <taxon>Eurotiomycetidae</taxon>
        <taxon>Eurotiales</taxon>
        <taxon>Aspergillaceae</taxon>
        <taxon>Aspergillus</taxon>
        <taxon>Aspergillus subgen. Circumdati</taxon>
    </lineage>
</organism>
<dbReference type="VEuPathDB" id="FungiDB:BDV34DRAFT_229980"/>
<evidence type="ECO:0000313" key="7">
    <source>
        <dbReference type="EMBL" id="KAB8200768.1"/>
    </source>
</evidence>
<dbReference type="PROSITE" id="PS50002">
    <property type="entry name" value="SH3"/>
    <property type="match status" value="1"/>
</dbReference>
<name>A0A5N6D6X2_ASPPA</name>
<evidence type="ECO:0000256" key="3">
    <source>
        <dbReference type="ARBA" id="ARBA00022490"/>
    </source>
</evidence>
<keyword evidence="2 4" id="KW-0728">SH3 domain</keyword>
<dbReference type="Pfam" id="PF00018">
    <property type="entry name" value="SH3_1"/>
    <property type="match status" value="1"/>
</dbReference>
<dbReference type="PANTHER" id="PTHR47174:SF3">
    <property type="entry name" value="BRIDGING INTEGRATOR 3"/>
    <property type="match status" value="1"/>
</dbReference>
<dbReference type="EMBL" id="ML735035">
    <property type="protein sequence ID" value="KAB8200768.1"/>
    <property type="molecule type" value="Genomic_DNA"/>
</dbReference>
<dbReference type="GO" id="GO:0008289">
    <property type="term" value="F:lipid binding"/>
    <property type="evidence" value="ECO:0007669"/>
    <property type="project" value="TreeGrafter"/>
</dbReference>
<dbReference type="Proteomes" id="UP000326532">
    <property type="component" value="Unassembled WGS sequence"/>
</dbReference>
<proteinExistence type="predicted"/>
<evidence type="ECO:0000259" key="6">
    <source>
        <dbReference type="PROSITE" id="PS50002"/>
    </source>
</evidence>
<keyword evidence="3" id="KW-0963">Cytoplasm</keyword>
<reference evidence="7 8" key="1">
    <citation type="submission" date="2019-04" db="EMBL/GenBank/DDBJ databases">
        <title>Fungal friends and foes A comparative genomics study of 23 Aspergillus species from section Flavi.</title>
        <authorList>
            <consortium name="DOE Joint Genome Institute"/>
            <person name="Kjaerbolling I."/>
            <person name="Vesth T.C."/>
            <person name="Frisvad J.C."/>
            <person name="Nybo J.L."/>
            <person name="Theobald S."/>
            <person name="Kildgaard S."/>
            <person name="Petersen T.I."/>
            <person name="Kuo A."/>
            <person name="Sato A."/>
            <person name="Lyhne E.K."/>
            <person name="Kogle M.E."/>
            <person name="Wiebenga A."/>
            <person name="Kun R.S."/>
            <person name="Lubbers R.J."/>
            <person name="Makela M.R."/>
            <person name="Barry K."/>
            <person name="Chovatia M."/>
            <person name="Clum A."/>
            <person name="Daum C."/>
            <person name="Haridas S."/>
            <person name="He G."/>
            <person name="LaButti K."/>
            <person name="Lipzen A."/>
            <person name="Mondo S."/>
            <person name="Pangilinan J."/>
            <person name="Riley R."/>
            <person name="Salamov A."/>
            <person name="Simmons B.A."/>
            <person name="Magnuson J.K."/>
            <person name="Henrissat B."/>
            <person name="Mortensen U.H."/>
            <person name="Larsen T.O."/>
            <person name="De vries R.P."/>
            <person name="Grigoriev I.V."/>
            <person name="Machida M."/>
            <person name="Baker S.E."/>
            <person name="Andersen M.R."/>
        </authorList>
    </citation>
    <scope>NUCLEOTIDE SEQUENCE [LARGE SCALE GENOMIC DNA]</scope>
    <source>
        <strain evidence="7 8">CBS 117618</strain>
    </source>
</reference>
<dbReference type="GO" id="GO:0006897">
    <property type="term" value="P:endocytosis"/>
    <property type="evidence" value="ECO:0007669"/>
    <property type="project" value="InterPro"/>
</dbReference>
<dbReference type="GO" id="GO:0097320">
    <property type="term" value="P:plasma membrane tubulation"/>
    <property type="evidence" value="ECO:0007669"/>
    <property type="project" value="TreeGrafter"/>
</dbReference>
<dbReference type="GO" id="GO:0051666">
    <property type="term" value="P:actin cortical patch localization"/>
    <property type="evidence" value="ECO:0007669"/>
    <property type="project" value="InterPro"/>
</dbReference>
<dbReference type="SUPFAM" id="SSF50044">
    <property type="entry name" value="SH3-domain"/>
    <property type="match status" value="1"/>
</dbReference>
<feature type="region of interest" description="Disordered" evidence="5">
    <location>
        <begin position="1"/>
        <end position="102"/>
    </location>
</feature>
<comment type="subcellular location">
    <subcellularLocation>
        <location evidence="1">Cytoplasm</location>
    </subcellularLocation>
</comment>
<evidence type="ECO:0000256" key="1">
    <source>
        <dbReference type="ARBA" id="ARBA00004496"/>
    </source>
</evidence>
<protein>
    <submittedName>
        <fullName evidence="7">SH3 domain-containing protein</fullName>
    </submittedName>
</protein>
<feature type="compositionally biased region" description="Basic and acidic residues" evidence="5">
    <location>
        <begin position="1"/>
        <end position="25"/>
    </location>
</feature>